<accession>A0ACC1RAI0</accession>
<protein>
    <submittedName>
        <fullName evidence="1">Uncharacterized protein</fullName>
    </submittedName>
</protein>
<sequence>MYLTVQDTVTRMGMARDQRAPSTDTLALHHRARTNSTLSDYTDYKPTKSRASVVRLAEPLVRYGDLKSASRVRELHGGDISCRGHESWSHDPWETKSRHAMARIHPQPAEGRRASIVSRQGQDEARPDQASQLIQHITASWAGKGRDKVQWKKENEGERMWVKWFEHSSIVSLFLPCVSPTLSFDKTNVNKS</sequence>
<gene>
    <name evidence="1" type="ORF">NM208_g16815</name>
</gene>
<comment type="caution">
    <text evidence="1">The sequence shown here is derived from an EMBL/GenBank/DDBJ whole genome shotgun (WGS) entry which is preliminary data.</text>
</comment>
<reference evidence="1" key="1">
    <citation type="submission" date="2022-08" db="EMBL/GenBank/DDBJ databases">
        <title>Genome Sequence of Fusarium decemcellulare.</title>
        <authorList>
            <person name="Buettner E."/>
        </authorList>
    </citation>
    <scope>NUCLEOTIDE SEQUENCE</scope>
    <source>
        <strain evidence="1">Babe19</strain>
    </source>
</reference>
<dbReference type="EMBL" id="JANRMS010005502">
    <property type="protein sequence ID" value="KAJ3502017.1"/>
    <property type="molecule type" value="Genomic_DNA"/>
</dbReference>
<name>A0ACC1RAI0_9HYPO</name>
<dbReference type="Proteomes" id="UP001148629">
    <property type="component" value="Unassembled WGS sequence"/>
</dbReference>
<evidence type="ECO:0000313" key="2">
    <source>
        <dbReference type="Proteomes" id="UP001148629"/>
    </source>
</evidence>
<proteinExistence type="predicted"/>
<evidence type="ECO:0000313" key="1">
    <source>
        <dbReference type="EMBL" id="KAJ3502017.1"/>
    </source>
</evidence>
<organism evidence="1 2">
    <name type="scientific">Fusarium decemcellulare</name>
    <dbReference type="NCBI Taxonomy" id="57161"/>
    <lineage>
        <taxon>Eukaryota</taxon>
        <taxon>Fungi</taxon>
        <taxon>Dikarya</taxon>
        <taxon>Ascomycota</taxon>
        <taxon>Pezizomycotina</taxon>
        <taxon>Sordariomycetes</taxon>
        <taxon>Hypocreomycetidae</taxon>
        <taxon>Hypocreales</taxon>
        <taxon>Nectriaceae</taxon>
        <taxon>Fusarium</taxon>
        <taxon>Fusarium decemcellulare species complex</taxon>
    </lineage>
</organism>
<keyword evidence="2" id="KW-1185">Reference proteome</keyword>